<accession>A0A3B0WBS7</accession>
<evidence type="ECO:0000256" key="2">
    <source>
        <dbReference type="ARBA" id="ARBA00022670"/>
    </source>
</evidence>
<dbReference type="GO" id="GO:0046872">
    <property type="term" value="F:metal ion binding"/>
    <property type="evidence" value="ECO:0007669"/>
    <property type="project" value="UniProtKB-KW"/>
</dbReference>
<keyword evidence="6" id="KW-0482">Metalloprotease</keyword>
<evidence type="ECO:0000256" key="3">
    <source>
        <dbReference type="ARBA" id="ARBA00022723"/>
    </source>
</evidence>
<comment type="cofactor">
    <cofactor evidence="1">
        <name>Zn(2+)</name>
        <dbReference type="ChEBI" id="CHEBI:29105"/>
    </cofactor>
</comment>
<evidence type="ECO:0000256" key="4">
    <source>
        <dbReference type="ARBA" id="ARBA00022801"/>
    </source>
</evidence>
<feature type="domain" description="Peptidase M48" evidence="7">
    <location>
        <begin position="69"/>
        <end position="137"/>
    </location>
</feature>
<dbReference type="PROSITE" id="PS51257">
    <property type="entry name" value="PROKAR_LIPOPROTEIN"/>
    <property type="match status" value="1"/>
</dbReference>
<evidence type="ECO:0000259" key="7">
    <source>
        <dbReference type="Pfam" id="PF01435"/>
    </source>
</evidence>
<organism evidence="8">
    <name type="scientific">hydrothermal vent metagenome</name>
    <dbReference type="NCBI Taxonomy" id="652676"/>
    <lineage>
        <taxon>unclassified sequences</taxon>
        <taxon>metagenomes</taxon>
        <taxon>ecological metagenomes</taxon>
    </lineage>
</organism>
<evidence type="ECO:0000256" key="1">
    <source>
        <dbReference type="ARBA" id="ARBA00001947"/>
    </source>
</evidence>
<keyword evidence="2" id="KW-0645">Protease</keyword>
<dbReference type="PANTHER" id="PTHR22726">
    <property type="entry name" value="METALLOENDOPEPTIDASE OMA1"/>
    <property type="match status" value="1"/>
</dbReference>
<dbReference type="InterPro" id="IPR001915">
    <property type="entry name" value="Peptidase_M48"/>
</dbReference>
<name>A0A3B0WBS7_9ZZZZ</name>
<dbReference type="Gene3D" id="3.30.2010.10">
    <property type="entry name" value="Metalloproteases ('zincins'), catalytic domain"/>
    <property type="match status" value="1"/>
</dbReference>
<dbReference type="PANTHER" id="PTHR22726:SF1">
    <property type="entry name" value="METALLOENDOPEPTIDASE OMA1, MITOCHONDRIAL"/>
    <property type="match status" value="1"/>
</dbReference>
<dbReference type="GO" id="GO:0004222">
    <property type="term" value="F:metalloendopeptidase activity"/>
    <property type="evidence" value="ECO:0007669"/>
    <property type="project" value="InterPro"/>
</dbReference>
<dbReference type="GO" id="GO:0051603">
    <property type="term" value="P:proteolysis involved in protein catabolic process"/>
    <property type="evidence" value="ECO:0007669"/>
    <property type="project" value="TreeGrafter"/>
</dbReference>
<evidence type="ECO:0000256" key="5">
    <source>
        <dbReference type="ARBA" id="ARBA00022833"/>
    </source>
</evidence>
<dbReference type="InterPro" id="IPR051156">
    <property type="entry name" value="Mito/Outer_Membr_Metalloprot"/>
</dbReference>
<dbReference type="EMBL" id="UOFA01000305">
    <property type="protein sequence ID" value="VAW46819.1"/>
    <property type="molecule type" value="Genomic_DNA"/>
</dbReference>
<reference evidence="8" key="1">
    <citation type="submission" date="2018-06" db="EMBL/GenBank/DDBJ databases">
        <authorList>
            <person name="Zhirakovskaya E."/>
        </authorList>
    </citation>
    <scope>NUCLEOTIDE SEQUENCE</scope>
</reference>
<sequence>MRKVNIKNIHHSQFYYALSVLLLLSCSSLAAKQTDKINSALLENAQLQQQKLIDAHGLSQHSDWQKRCLEMITTLELKRFEHCLILKASFANAYSLAHGSVILTEGLLQNINNDDQLAHILAHEHAHLNLSHHQQAQKMVKNPPKLFTKARIKKFYRKIEREADQAADDTLMKQQRDRLQIHHYLLRIEQNTEEYSNDHQKLKHRIQRNNLPVEVIETFWANE</sequence>
<gene>
    <name evidence="8" type="ORF">MNBD_GAMMA02-299</name>
</gene>
<proteinExistence type="predicted"/>
<keyword evidence="3" id="KW-0479">Metal-binding</keyword>
<dbReference type="Pfam" id="PF01435">
    <property type="entry name" value="Peptidase_M48"/>
    <property type="match status" value="1"/>
</dbReference>
<dbReference type="AlphaFoldDB" id="A0A3B0WBS7"/>
<keyword evidence="5" id="KW-0862">Zinc</keyword>
<keyword evidence="4" id="KW-0378">Hydrolase</keyword>
<evidence type="ECO:0000313" key="8">
    <source>
        <dbReference type="EMBL" id="VAW46819.1"/>
    </source>
</evidence>
<protein>
    <recommendedName>
        <fullName evidence="7">Peptidase M48 domain-containing protein</fullName>
    </recommendedName>
</protein>
<evidence type="ECO:0000256" key="6">
    <source>
        <dbReference type="ARBA" id="ARBA00023049"/>
    </source>
</evidence>
<dbReference type="GO" id="GO:0016020">
    <property type="term" value="C:membrane"/>
    <property type="evidence" value="ECO:0007669"/>
    <property type="project" value="TreeGrafter"/>
</dbReference>